<dbReference type="RefSeq" id="WP_340266615.1">
    <property type="nucleotide sequence ID" value="NZ_JBBEOG010000001.1"/>
</dbReference>
<feature type="transmembrane region" description="Helical" evidence="9">
    <location>
        <begin position="182"/>
        <end position="201"/>
    </location>
</feature>
<keyword evidence="8 9" id="KW-0472">Membrane</keyword>
<reference evidence="12" key="1">
    <citation type="journal article" date="2019" name="Int. J. Syst. Evol. Microbiol.">
        <title>The Global Catalogue of Microorganisms (GCM) 10K type strain sequencing project: providing services to taxonomists for standard genome sequencing and annotation.</title>
        <authorList>
            <consortium name="The Broad Institute Genomics Platform"/>
            <consortium name="The Broad Institute Genome Sequencing Center for Infectious Disease"/>
            <person name="Wu L."/>
            <person name="Ma J."/>
        </authorList>
    </citation>
    <scope>NUCLEOTIDE SEQUENCE [LARGE SCALE GENOMIC DNA]</scope>
    <source>
        <strain evidence="12">CCUG 43114</strain>
    </source>
</reference>
<feature type="transmembrane region" description="Helical" evidence="9">
    <location>
        <begin position="336"/>
        <end position="353"/>
    </location>
</feature>
<feature type="transmembrane region" description="Helical" evidence="9">
    <location>
        <begin position="116"/>
        <end position="137"/>
    </location>
</feature>
<sequence>MEDLSGLLVVMVVAALAGLARAVVPARLVPGPVLELVAGIALGPSLLGLLVVDDAVRTLSLLGLAVLLLLAGSEVDPTTLRGPTGRRALLAAGVGVGLAASLGAGLAASGVVAGPAALLLAVTLTGTALGLVVLVVVDAGRAGTPAAQAAFVGSSLGEITAVLGLSLLFGMGGGGPAGRATLLVAFAAIAVVVLAATAVGARVPPLRRAVTAGPAAGAETAVRLLVVLLLVLVVLATRLGFEAVLGAFVAGLVLRAALPHGMREGPVLPSGLRALAQGLLAPVFFVAAGASLDVRGLAVDPSAAVLVPVVVVGLLLVRTVPALLRTDLAPRERVAAGLLQAVSLPLLVVAGTLGQESGLLDGAQAAALTLGGLLTVLAVPPVALRLLPVPAPADRSSPAAVPLAKEHV</sequence>
<evidence type="ECO:0000256" key="8">
    <source>
        <dbReference type="ARBA" id="ARBA00023136"/>
    </source>
</evidence>
<evidence type="ECO:0000256" key="1">
    <source>
        <dbReference type="ARBA" id="ARBA00004141"/>
    </source>
</evidence>
<keyword evidence="5 9" id="KW-0812">Transmembrane</keyword>
<evidence type="ECO:0000256" key="6">
    <source>
        <dbReference type="ARBA" id="ARBA00022989"/>
    </source>
</evidence>
<feature type="transmembrane region" description="Helical" evidence="9">
    <location>
        <begin position="32"/>
        <end position="52"/>
    </location>
</feature>
<evidence type="ECO:0000256" key="5">
    <source>
        <dbReference type="ARBA" id="ARBA00022692"/>
    </source>
</evidence>
<organism evidence="11 12">
    <name type="scientific">Aquipuribacter nitratireducens</name>
    <dbReference type="NCBI Taxonomy" id="650104"/>
    <lineage>
        <taxon>Bacteria</taxon>
        <taxon>Bacillati</taxon>
        <taxon>Actinomycetota</taxon>
        <taxon>Actinomycetes</taxon>
        <taxon>Micrococcales</taxon>
        <taxon>Intrasporangiaceae</taxon>
        <taxon>Aquipuribacter</taxon>
    </lineage>
</organism>
<keyword evidence="7" id="KW-0406">Ion transport</keyword>
<feature type="domain" description="Cation/H+ exchanger transmembrane" evidence="10">
    <location>
        <begin position="13"/>
        <end position="381"/>
    </location>
</feature>
<comment type="subcellular location">
    <subcellularLocation>
        <location evidence="1">Membrane</location>
        <topology evidence="1">Multi-pass membrane protein</topology>
    </subcellularLocation>
</comment>
<name>A0ABW0GIJ4_9MICO</name>
<feature type="transmembrane region" description="Helical" evidence="9">
    <location>
        <begin position="221"/>
        <end position="254"/>
    </location>
</feature>
<dbReference type="InterPro" id="IPR038770">
    <property type="entry name" value="Na+/solute_symporter_sf"/>
</dbReference>
<evidence type="ECO:0000256" key="7">
    <source>
        <dbReference type="ARBA" id="ARBA00023065"/>
    </source>
</evidence>
<dbReference type="PANTHER" id="PTHR43562">
    <property type="entry name" value="NAPA-TYPE SODIUM/HYDROGEN ANTIPORTER"/>
    <property type="match status" value="1"/>
</dbReference>
<accession>A0ABW0GIJ4</accession>
<proteinExistence type="inferred from homology"/>
<evidence type="ECO:0000256" key="9">
    <source>
        <dbReference type="SAM" id="Phobius"/>
    </source>
</evidence>
<evidence type="ECO:0000256" key="3">
    <source>
        <dbReference type="ARBA" id="ARBA00022448"/>
    </source>
</evidence>
<dbReference type="InterPro" id="IPR006153">
    <property type="entry name" value="Cation/H_exchanger_TM"/>
</dbReference>
<evidence type="ECO:0000313" key="11">
    <source>
        <dbReference type="EMBL" id="MFC5379293.1"/>
    </source>
</evidence>
<dbReference type="Pfam" id="PF00999">
    <property type="entry name" value="Na_H_Exchanger"/>
    <property type="match status" value="1"/>
</dbReference>
<gene>
    <name evidence="11" type="ORF">ACFPJ6_00665</name>
</gene>
<keyword evidence="6 9" id="KW-1133">Transmembrane helix</keyword>
<feature type="transmembrane region" description="Helical" evidence="9">
    <location>
        <begin position="365"/>
        <end position="387"/>
    </location>
</feature>
<dbReference type="Gene3D" id="1.20.1530.20">
    <property type="match status" value="1"/>
</dbReference>
<protein>
    <submittedName>
        <fullName evidence="11">Cation:proton antiporter</fullName>
    </submittedName>
</protein>
<feature type="transmembrane region" description="Helical" evidence="9">
    <location>
        <begin position="87"/>
        <end position="109"/>
    </location>
</feature>
<evidence type="ECO:0000256" key="4">
    <source>
        <dbReference type="ARBA" id="ARBA00022449"/>
    </source>
</evidence>
<keyword evidence="12" id="KW-1185">Reference proteome</keyword>
<keyword evidence="3" id="KW-0813">Transport</keyword>
<dbReference type="PANTHER" id="PTHR43562:SF1">
    <property type="entry name" value="NA(+)_H(+) ANTIPORTER YJBQ-RELATED"/>
    <property type="match status" value="1"/>
</dbReference>
<evidence type="ECO:0000313" key="12">
    <source>
        <dbReference type="Proteomes" id="UP001596122"/>
    </source>
</evidence>
<keyword evidence="4" id="KW-0050">Antiport</keyword>
<evidence type="ECO:0000256" key="2">
    <source>
        <dbReference type="ARBA" id="ARBA00005551"/>
    </source>
</evidence>
<comment type="similarity">
    <text evidence="2">Belongs to the monovalent cation:proton antiporter 2 (CPA2) transporter (TC 2.A.37) family.</text>
</comment>
<comment type="caution">
    <text evidence="11">The sequence shown here is derived from an EMBL/GenBank/DDBJ whole genome shotgun (WGS) entry which is preliminary data.</text>
</comment>
<dbReference type="EMBL" id="JBHSLD010000001">
    <property type="protein sequence ID" value="MFC5379293.1"/>
    <property type="molecule type" value="Genomic_DNA"/>
</dbReference>
<evidence type="ECO:0000259" key="10">
    <source>
        <dbReference type="Pfam" id="PF00999"/>
    </source>
</evidence>
<dbReference type="Proteomes" id="UP001596122">
    <property type="component" value="Unassembled WGS sequence"/>
</dbReference>
<feature type="transmembrane region" description="Helical" evidence="9">
    <location>
        <begin position="149"/>
        <end position="170"/>
    </location>
</feature>
<feature type="transmembrane region" description="Helical" evidence="9">
    <location>
        <begin position="304"/>
        <end position="324"/>
    </location>
</feature>